<evidence type="ECO:0000313" key="1">
    <source>
        <dbReference type="EMBL" id="SAM05415.1"/>
    </source>
</evidence>
<dbReference type="Proteomes" id="UP000078561">
    <property type="component" value="Unassembled WGS sequence"/>
</dbReference>
<name>A0A163K456_ABSGL</name>
<proteinExistence type="predicted"/>
<sequence>MIRYLESDDEIQRKPCSVTLFSYGATENNAPHVPTARHAIPDSDAPALAIEGLKYASRFVKVAVILSFFLTG</sequence>
<reference evidence="1" key="1">
    <citation type="submission" date="2016-04" db="EMBL/GenBank/DDBJ databases">
        <authorList>
            <person name="Evans L.H."/>
            <person name="Alamgir A."/>
            <person name="Owens N."/>
            <person name="Weber N.D."/>
            <person name="Virtaneva K."/>
            <person name="Barbian K."/>
            <person name="Babar A."/>
            <person name="Rosenke K."/>
        </authorList>
    </citation>
    <scope>NUCLEOTIDE SEQUENCE [LARGE SCALE GENOMIC DNA]</scope>
    <source>
        <strain evidence="1">CBS 101.48</strain>
    </source>
</reference>
<gene>
    <name evidence="1" type="primary">ABSGL_11290.1 scaffold 12295</name>
</gene>
<keyword evidence="2" id="KW-1185">Reference proteome</keyword>
<protein>
    <submittedName>
        <fullName evidence="1">Uncharacterized protein</fullName>
    </submittedName>
</protein>
<dbReference type="InParanoid" id="A0A163K456"/>
<dbReference type="EMBL" id="LT554468">
    <property type="protein sequence ID" value="SAM05415.1"/>
    <property type="molecule type" value="Genomic_DNA"/>
</dbReference>
<dbReference type="AlphaFoldDB" id="A0A163K456"/>
<organism evidence="1">
    <name type="scientific">Absidia glauca</name>
    <name type="common">Pin mould</name>
    <dbReference type="NCBI Taxonomy" id="4829"/>
    <lineage>
        <taxon>Eukaryota</taxon>
        <taxon>Fungi</taxon>
        <taxon>Fungi incertae sedis</taxon>
        <taxon>Mucoromycota</taxon>
        <taxon>Mucoromycotina</taxon>
        <taxon>Mucoromycetes</taxon>
        <taxon>Mucorales</taxon>
        <taxon>Cunninghamellaceae</taxon>
        <taxon>Absidia</taxon>
    </lineage>
</organism>
<evidence type="ECO:0000313" key="2">
    <source>
        <dbReference type="Proteomes" id="UP000078561"/>
    </source>
</evidence>
<accession>A0A163K456</accession>